<sequence length="46" mass="5008">MLKKTLLAGLLAALPLLQPALAADDLQVQLNAQQHTMLQLQNEISK</sequence>
<reference evidence="2" key="1">
    <citation type="submission" date="2020-10" db="EMBL/GenBank/DDBJ databases">
        <authorList>
            <person name="Gilroy R."/>
        </authorList>
    </citation>
    <scope>NUCLEOTIDE SEQUENCE</scope>
    <source>
        <strain evidence="2">17213</strain>
    </source>
</reference>
<feature type="signal peptide" evidence="1">
    <location>
        <begin position="1"/>
        <end position="22"/>
    </location>
</feature>
<keyword evidence="1" id="KW-0732">Signal</keyword>
<organism evidence="2 3">
    <name type="scientific">Candidatus Avisuccinivibrio stercorigallinarum</name>
    <dbReference type="NCBI Taxonomy" id="2840704"/>
    <lineage>
        <taxon>Bacteria</taxon>
        <taxon>Pseudomonadati</taxon>
        <taxon>Pseudomonadota</taxon>
        <taxon>Gammaproteobacteria</taxon>
        <taxon>Aeromonadales</taxon>
        <taxon>Succinivibrionaceae</taxon>
        <taxon>Succinivibrionaceae incertae sedis</taxon>
        <taxon>Candidatus Avisuccinivibrio</taxon>
    </lineage>
</organism>
<feature type="chain" id="PRO_5038628950" evidence="1">
    <location>
        <begin position="23"/>
        <end position="46"/>
    </location>
</feature>
<proteinExistence type="predicted"/>
<gene>
    <name evidence="2" type="ORF">IAB19_02745</name>
</gene>
<evidence type="ECO:0000313" key="3">
    <source>
        <dbReference type="Proteomes" id="UP000823631"/>
    </source>
</evidence>
<name>A0A9D9GSQ0_9GAMM</name>
<dbReference type="AlphaFoldDB" id="A0A9D9GSQ0"/>
<evidence type="ECO:0000313" key="2">
    <source>
        <dbReference type="EMBL" id="MBO8415281.1"/>
    </source>
</evidence>
<feature type="non-terminal residue" evidence="2">
    <location>
        <position position="46"/>
    </location>
</feature>
<comment type="caution">
    <text evidence="2">The sequence shown here is derived from an EMBL/GenBank/DDBJ whole genome shotgun (WGS) entry which is preliminary data.</text>
</comment>
<dbReference type="Proteomes" id="UP000823631">
    <property type="component" value="Unassembled WGS sequence"/>
</dbReference>
<evidence type="ECO:0000256" key="1">
    <source>
        <dbReference type="SAM" id="SignalP"/>
    </source>
</evidence>
<reference evidence="2" key="2">
    <citation type="journal article" date="2021" name="PeerJ">
        <title>Extensive microbial diversity within the chicken gut microbiome revealed by metagenomics and culture.</title>
        <authorList>
            <person name="Gilroy R."/>
            <person name="Ravi A."/>
            <person name="Getino M."/>
            <person name="Pursley I."/>
            <person name="Horton D.L."/>
            <person name="Alikhan N.F."/>
            <person name="Baker D."/>
            <person name="Gharbi K."/>
            <person name="Hall N."/>
            <person name="Watson M."/>
            <person name="Adriaenssens E.M."/>
            <person name="Foster-Nyarko E."/>
            <person name="Jarju S."/>
            <person name="Secka A."/>
            <person name="Antonio M."/>
            <person name="Oren A."/>
            <person name="Chaudhuri R.R."/>
            <person name="La Ragione R."/>
            <person name="Hildebrand F."/>
            <person name="Pallen M.J."/>
        </authorList>
    </citation>
    <scope>NUCLEOTIDE SEQUENCE</scope>
    <source>
        <strain evidence="2">17213</strain>
    </source>
</reference>
<accession>A0A9D9GSQ0</accession>
<dbReference type="EMBL" id="JADINH010000049">
    <property type="protein sequence ID" value="MBO8415281.1"/>
    <property type="molecule type" value="Genomic_DNA"/>
</dbReference>
<protein>
    <submittedName>
        <fullName evidence="2">Uncharacterized protein</fullName>
    </submittedName>
</protein>